<evidence type="ECO:0000313" key="7">
    <source>
        <dbReference type="Proteomes" id="UP000219860"/>
    </source>
</evidence>
<dbReference type="EMBL" id="LT160022">
    <property type="protein sequence ID" value="CXH84907.1"/>
    <property type="molecule type" value="Genomic_DNA"/>
</dbReference>
<gene>
    <name evidence="4" type="ORF">PBK173_000018600</name>
    <name evidence="5" type="ORF">PBSP11A_000498900</name>
</gene>
<dbReference type="Proteomes" id="UP000069549">
    <property type="component" value="Chromosome 2"/>
</dbReference>
<evidence type="ECO:0000313" key="4">
    <source>
        <dbReference type="EMBL" id="CXH84907.1"/>
    </source>
</evidence>
<keyword evidence="3" id="KW-0732">Signal</keyword>
<keyword evidence="1" id="KW-0175">Coiled coil</keyword>
<dbReference type="NCBIfam" id="TIGR01597">
    <property type="entry name" value="PYST-B"/>
    <property type="match status" value="1"/>
</dbReference>
<feature type="transmembrane region" description="Helical" evidence="2">
    <location>
        <begin position="212"/>
        <end position="235"/>
    </location>
</feature>
<reference evidence="4 6" key="1">
    <citation type="submission" date="2016-02" db="EMBL/GenBank/DDBJ databases">
        <authorList>
            <consortium name="Pathogen Informatics"/>
        </authorList>
    </citation>
    <scope>NUCLEOTIDE SEQUENCE [LARGE SCALE GENOMIC DNA]</scope>
    <source>
        <strain evidence="4 6">K173</strain>
        <strain evidence="5 7">SP11 Antwerpcl1</strain>
    </source>
</reference>
<evidence type="ECO:0000256" key="3">
    <source>
        <dbReference type="SAM" id="SignalP"/>
    </source>
</evidence>
<dbReference type="InterPro" id="IPR006484">
    <property type="entry name" value="PYST_B"/>
</dbReference>
<proteinExistence type="predicted"/>
<evidence type="ECO:0000313" key="6">
    <source>
        <dbReference type="Proteomes" id="UP000069549"/>
    </source>
</evidence>
<keyword evidence="2" id="KW-0812">Transmembrane</keyword>
<name>A0A0Y9THB8_PLABE</name>
<feature type="chain" id="PRO_5014242823" evidence="3">
    <location>
        <begin position="24"/>
        <end position="258"/>
    </location>
</feature>
<accession>A0A0Y9THB8</accession>
<dbReference type="Proteomes" id="UP000219860">
    <property type="component" value="Unassembled WGS sequence"/>
</dbReference>
<evidence type="ECO:0000313" key="5">
    <source>
        <dbReference type="EMBL" id="SCL83190.1"/>
    </source>
</evidence>
<feature type="signal peptide" evidence="3">
    <location>
        <begin position="1"/>
        <end position="23"/>
    </location>
</feature>
<keyword evidence="2" id="KW-1133">Transmembrane helix</keyword>
<organism evidence="4 6">
    <name type="scientific">Plasmodium berghei</name>
    <dbReference type="NCBI Taxonomy" id="5821"/>
    <lineage>
        <taxon>Eukaryota</taxon>
        <taxon>Sar</taxon>
        <taxon>Alveolata</taxon>
        <taxon>Apicomplexa</taxon>
        <taxon>Aconoidasida</taxon>
        <taxon>Haemosporida</taxon>
        <taxon>Plasmodiidae</taxon>
        <taxon>Plasmodium</taxon>
        <taxon>Plasmodium (Vinckeia)</taxon>
    </lineage>
</organism>
<dbReference type="OrthoDB" id="371876at2759"/>
<protein>
    <submittedName>
        <fullName evidence="4">Fam-b protein</fullName>
    </submittedName>
</protein>
<dbReference type="VEuPathDB" id="PlasmoDB:PBANKA_0100021"/>
<dbReference type="Pfam" id="PF09592">
    <property type="entry name" value="DUF2031"/>
    <property type="match status" value="1"/>
</dbReference>
<keyword evidence="2" id="KW-0472">Membrane</keyword>
<dbReference type="AlphaFoldDB" id="A0A0Y9THB8"/>
<sequence length="258" mass="30261">MRISILKFVFFSIIICSFEYVKNELYFVNDRGIYLERDVINFKNNKILADVDNQFDFNEFYESTLSLASQLGDCIEGNKEIAYLQSIIDSHIKKHKENNTLPDLNNVDKKTKKLIDQLRKELEEIKKELNNKRSSEVEIQPIKDKIITKKNKNNSVSEQEDFKQLENEGNFLEINDDNFKDEYNEITSSSNYKKLKINRKLKKENKKLVKKFMVFMVSHFVILGSGGGYLILLVIPCMISVIKNCWKSLKLSFKKSEI</sequence>
<feature type="coiled-coil region" evidence="1">
    <location>
        <begin position="104"/>
        <end position="139"/>
    </location>
</feature>
<evidence type="ECO:0000256" key="2">
    <source>
        <dbReference type="SAM" id="Phobius"/>
    </source>
</evidence>
<dbReference type="EMBL" id="FMII01000114">
    <property type="protein sequence ID" value="SCL83190.1"/>
    <property type="molecule type" value="Genomic_DNA"/>
</dbReference>
<evidence type="ECO:0000256" key="1">
    <source>
        <dbReference type="SAM" id="Coils"/>
    </source>
</evidence>